<comment type="caution">
    <text evidence="2">The sequence shown here is derived from an EMBL/GenBank/DDBJ whole genome shotgun (WGS) entry which is preliminary data.</text>
</comment>
<organism evidence="2 3">
    <name type="scientific">Botrytis elliptica</name>
    <dbReference type="NCBI Taxonomy" id="278938"/>
    <lineage>
        <taxon>Eukaryota</taxon>
        <taxon>Fungi</taxon>
        <taxon>Dikarya</taxon>
        <taxon>Ascomycota</taxon>
        <taxon>Pezizomycotina</taxon>
        <taxon>Leotiomycetes</taxon>
        <taxon>Helotiales</taxon>
        <taxon>Sclerotiniaceae</taxon>
        <taxon>Botrytis</taxon>
    </lineage>
</organism>
<dbReference type="OrthoDB" id="5138418at2759"/>
<feature type="compositionally biased region" description="Polar residues" evidence="1">
    <location>
        <begin position="439"/>
        <end position="454"/>
    </location>
</feature>
<gene>
    <name evidence="2" type="ORF">BELL_0719g00010</name>
</gene>
<evidence type="ECO:0000313" key="2">
    <source>
        <dbReference type="EMBL" id="TGO70481.1"/>
    </source>
</evidence>
<evidence type="ECO:0000256" key="1">
    <source>
        <dbReference type="SAM" id="MobiDB-lite"/>
    </source>
</evidence>
<dbReference type="STRING" id="278938.A0A4Z1J9V6"/>
<reference evidence="2 3" key="1">
    <citation type="submission" date="2017-12" db="EMBL/GenBank/DDBJ databases">
        <title>Comparative genomics of Botrytis spp.</title>
        <authorList>
            <person name="Valero-Jimenez C.A."/>
            <person name="Tapia P."/>
            <person name="Veloso J."/>
            <person name="Silva-Moreno E."/>
            <person name="Staats M."/>
            <person name="Valdes J.H."/>
            <person name="Van Kan J.A.L."/>
        </authorList>
    </citation>
    <scope>NUCLEOTIDE SEQUENCE [LARGE SCALE GENOMIC DNA]</scope>
    <source>
        <strain evidence="2 3">Be9601</strain>
    </source>
</reference>
<sequence length="537" mass="60208">MSYFLHSLPVAENMPGTFGLDSPSPQHDVPIAGSKSNMYLPPSTPSASATSSLYLFDTQSTTSTDLLNAGGTMVGRKRMRDTLPFEYGYERGNQLDEGDSNLVTPGSPMPFVNTKYRLAGGLDTPQAERQNREMGMGRESDFGDTKYRRELSDVKETFEAEGEGQLYRDENGRPRIRGQPKEDEKRGWIKPMVNVVGGVVGKMWEFCKMGVAFKGFQAGGGNGYVFGSTTPIEPTFMDEPKNNMWEDEKSPGTPVPGGFPMGGMVENYMDRNYVPPQEETTPPRPAKRRQTSFTAQSTPDDMSRNWVVVPPPQVIQQPQPEYQHASHPEYQHSQHSPQPEYQHTPQLEYQLNQQYPKLPPVPADAFAIPQSQAPKSRFSQQRSGIARYNISATSNSTRRHLVQPQITSSNMGATRIPNYQSNPRILNPSPTLSHYERGTNYSTPTRPSTSQIPRTASPAGSRIPRWTPNSPKTGPNSNESPAAREAKAWKAKQLKEEREQDEMMRKFDRQMKELIRQGNMALGTKVEDMEVDDEDVY</sequence>
<accession>A0A4Z1J9V6</accession>
<dbReference type="Proteomes" id="UP000297229">
    <property type="component" value="Unassembled WGS sequence"/>
</dbReference>
<feature type="compositionally biased region" description="Basic and acidic residues" evidence="1">
    <location>
        <begin position="482"/>
        <end position="503"/>
    </location>
</feature>
<dbReference type="AlphaFoldDB" id="A0A4Z1J9V6"/>
<feature type="region of interest" description="Disordered" evidence="1">
    <location>
        <begin position="273"/>
        <end position="305"/>
    </location>
</feature>
<feature type="compositionally biased region" description="Polar residues" evidence="1">
    <location>
        <begin position="333"/>
        <end position="342"/>
    </location>
</feature>
<dbReference type="EMBL" id="PQXM01000717">
    <property type="protein sequence ID" value="TGO70481.1"/>
    <property type="molecule type" value="Genomic_DNA"/>
</dbReference>
<protein>
    <submittedName>
        <fullName evidence="2">Uncharacterized protein</fullName>
    </submittedName>
</protein>
<feature type="region of interest" description="Disordered" evidence="1">
    <location>
        <begin position="317"/>
        <end position="342"/>
    </location>
</feature>
<feature type="region of interest" description="Disordered" evidence="1">
    <location>
        <begin position="411"/>
        <end position="503"/>
    </location>
</feature>
<keyword evidence="3" id="KW-1185">Reference proteome</keyword>
<feature type="compositionally biased region" description="Polar residues" evidence="1">
    <location>
        <begin position="291"/>
        <end position="300"/>
    </location>
</feature>
<feature type="compositionally biased region" description="Polar residues" evidence="1">
    <location>
        <begin position="467"/>
        <end position="480"/>
    </location>
</feature>
<name>A0A4Z1J9V6_9HELO</name>
<feature type="compositionally biased region" description="Polar residues" evidence="1">
    <location>
        <begin position="411"/>
        <end position="432"/>
    </location>
</feature>
<evidence type="ECO:0000313" key="3">
    <source>
        <dbReference type="Proteomes" id="UP000297229"/>
    </source>
</evidence>
<proteinExistence type="predicted"/>